<gene>
    <name evidence="2" type="ORF">A3L08_03075</name>
</gene>
<proteinExistence type="predicted"/>
<dbReference type="KEGG" id="tpaf:A3L08_03075"/>
<feature type="transmembrane region" description="Helical" evidence="1">
    <location>
        <begin position="233"/>
        <end position="261"/>
    </location>
</feature>
<dbReference type="GeneID" id="33315221"/>
<keyword evidence="1" id="KW-0812">Transmembrane</keyword>
<dbReference type="Proteomes" id="UP000197418">
    <property type="component" value="Chromosome"/>
</dbReference>
<dbReference type="OrthoDB" id="137309at2157"/>
<name>A0A218P6G6_9EURY</name>
<feature type="transmembrane region" description="Helical" evidence="1">
    <location>
        <begin position="273"/>
        <end position="293"/>
    </location>
</feature>
<feature type="transmembrane region" description="Helical" evidence="1">
    <location>
        <begin position="204"/>
        <end position="221"/>
    </location>
</feature>
<evidence type="ECO:0008006" key="4">
    <source>
        <dbReference type="Google" id="ProtNLM"/>
    </source>
</evidence>
<dbReference type="AlphaFoldDB" id="A0A218P6G6"/>
<dbReference type="EMBL" id="CP015102">
    <property type="protein sequence ID" value="ASJ06385.1"/>
    <property type="molecule type" value="Genomic_DNA"/>
</dbReference>
<feature type="transmembrane region" description="Helical" evidence="1">
    <location>
        <begin position="436"/>
        <end position="457"/>
    </location>
</feature>
<feature type="transmembrane region" description="Helical" evidence="1">
    <location>
        <begin position="72"/>
        <end position="89"/>
    </location>
</feature>
<feature type="transmembrane region" description="Helical" evidence="1">
    <location>
        <begin position="375"/>
        <end position="398"/>
    </location>
</feature>
<reference evidence="2 3" key="1">
    <citation type="submission" date="2016-04" db="EMBL/GenBank/DDBJ databases">
        <title>Complete genome sequence of Thermococcus pacificus type strain P4.</title>
        <authorList>
            <person name="Oger P.M."/>
        </authorList>
    </citation>
    <scope>NUCLEOTIDE SEQUENCE [LARGE SCALE GENOMIC DNA]</scope>
    <source>
        <strain evidence="2 3">P-4</strain>
    </source>
</reference>
<feature type="transmembrane region" description="Helical" evidence="1">
    <location>
        <begin position="179"/>
        <end position="198"/>
    </location>
</feature>
<feature type="transmembrane region" description="Helical" evidence="1">
    <location>
        <begin position="151"/>
        <end position="167"/>
    </location>
</feature>
<evidence type="ECO:0000313" key="3">
    <source>
        <dbReference type="Proteomes" id="UP000197418"/>
    </source>
</evidence>
<feature type="transmembrane region" description="Helical" evidence="1">
    <location>
        <begin position="47"/>
        <end position="65"/>
    </location>
</feature>
<evidence type="ECO:0000313" key="2">
    <source>
        <dbReference type="EMBL" id="ASJ06385.1"/>
    </source>
</evidence>
<dbReference type="RefSeq" id="WP_088853647.1">
    <property type="nucleotide sequence ID" value="NZ_CP015102.1"/>
</dbReference>
<sequence length="591" mass="68517">MTKNMHKVLNFIDGIIFVFTLSVYLYTMTKIQPASGYEISIYNGISRVLYIVIILYITGVVNIYYQKGVNKILVMLLLTVVTITLILLPELKGYAFFGRHDSMTHAGLVRDILITSRVYEQYNIYPILHIYTAMLLKIQGIDSIFTASREVIVMYFGTFIVFAIMILKGLHPNLKTHQILFPIILFTIPLLTEPIILFRPSSNLFLVIPPILVYLFIIKNWSMRAIKYLVIPFYLLLPFAHFEFVLFATTLVISIIVTKYLYSNNKEDKSNLVLSHIGTLTVFIVLFNVFYVLNSTRGMKYANRIYYVISGITNKSPAEYYGQFVTNRQIPLIEILKNALIPNVAYIVFLGTTGLVLFIVWKYKDEFLFNDTRLFSIIIISSTQIIIFVILAIVSIWVDIVIKYYRFLKYPSLFTFMLLGILMGSNKIMHKKITKIVILSITILIVFGTVVSVKTFGVTPAQITRYNPQVTYSEISGSAWLVQRGACYPISSRMYIPYRFFSFIYGQYRATHICYNKLPRLYPDHFNYNSKTSLQTTYLILTRFEETFYLKIPEVKKLHKFNEIDYMRLQADNYFQKVYVAPGMKIFLGGV</sequence>
<feature type="transmembrane region" description="Helical" evidence="1">
    <location>
        <begin position="404"/>
        <end position="424"/>
    </location>
</feature>
<keyword evidence="1" id="KW-1133">Transmembrane helix</keyword>
<protein>
    <recommendedName>
        <fullName evidence="4">Glycosyltransferase RgtA/B/C/D-like domain-containing protein</fullName>
    </recommendedName>
</protein>
<keyword evidence="3" id="KW-1185">Reference proteome</keyword>
<feature type="transmembrane region" description="Helical" evidence="1">
    <location>
        <begin position="344"/>
        <end position="363"/>
    </location>
</feature>
<feature type="transmembrane region" description="Helical" evidence="1">
    <location>
        <begin position="7"/>
        <end position="27"/>
    </location>
</feature>
<organism evidence="2 3">
    <name type="scientific">Thermococcus pacificus</name>
    <dbReference type="NCBI Taxonomy" id="71998"/>
    <lineage>
        <taxon>Archaea</taxon>
        <taxon>Methanobacteriati</taxon>
        <taxon>Methanobacteriota</taxon>
        <taxon>Thermococci</taxon>
        <taxon>Thermococcales</taxon>
        <taxon>Thermococcaceae</taxon>
        <taxon>Thermococcus</taxon>
    </lineage>
</organism>
<accession>A0A218P6G6</accession>
<evidence type="ECO:0000256" key="1">
    <source>
        <dbReference type="SAM" id="Phobius"/>
    </source>
</evidence>
<keyword evidence="1" id="KW-0472">Membrane</keyword>